<accession>A0ACC3ALX6</accession>
<dbReference type="Proteomes" id="UP001177260">
    <property type="component" value="Unassembled WGS sequence"/>
</dbReference>
<name>A0ACC3ALX6_9EURO</name>
<sequence>MQLEVPEVPDQSYLSFMQELALRRVQWARSFASYSTWNPDTTRILAIVDNSFVAYAERREGDNASMDLSFFYRISDISELGWDPESGQTLQLNVSQDCEY</sequence>
<evidence type="ECO:0000313" key="2">
    <source>
        <dbReference type="Proteomes" id="UP001177260"/>
    </source>
</evidence>
<gene>
    <name evidence="1" type="ORF">N8T08_002625</name>
</gene>
<proteinExistence type="predicted"/>
<evidence type="ECO:0000313" key="1">
    <source>
        <dbReference type="EMBL" id="KAK1138409.1"/>
    </source>
</evidence>
<comment type="caution">
    <text evidence="1">The sequence shown here is derived from an EMBL/GenBank/DDBJ whole genome shotgun (WGS) entry which is preliminary data.</text>
</comment>
<reference evidence="1 2" key="1">
    <citation type="journal article" date="2023" name="ACS Omega">
        <title>Identification of the Neoaspergillic Acid Biosynthesis Gene Cluster by Establishing an In Vitro CRISPR-Ribonucleoprotein Genetic System in Aspergillus melleus.</title>
        <authorList>
            <person name="Yuan B."/>
            <person name="Grau M.F."/>
            <person name="Murata R.M."/>
            <person name="Torok T."/>
            <person name="Venkateswaran K."/>
            <person name="Stajich J.E."/>
            <person name="Wang C.C.C."/>
        </authorList>
    </citation>
    <scope>NUCLEOTIDE SEQUENCE [LARGE SCALE GENOMIC DNA]</scope>
    <source>
        <strain evidence="1 2">IMV 1140</strain>
    </source>
</reference>
<protein>
    <submittedName>
        <fullName evidence="1">Uncharacterized protein</fullName>
    </submittedName>
</protein>
<keyword evidence="2" id="KW-1185">Reference proteome</keyword>
<organism evidence="1 2">
    <name type="scientific">Aspergillus melleus</name>
    <dbReference type="NCBI Taxonomy" id="138277"/>
    <lineage>
        <taxon>Eukaryota</taxon>
        <taxon>Fungi</taxon>
        <taxon>Dikarya</taxon>
        <taxon>Ascomycota</taxon>
        <taxon>Pezizomycotina</taxon>
        <taxon>Eurotiomycetes</taxon>
        <taxon>Eurotiomycetidae</taxon>
        <taxon>Eurotiales</taxon>
        <taxon>Aspergillaceae</taxon>
        <taxon>Aspergillus</taxon>
        <taxon>Aspergillus subgen. Circumdati</taxon>
    </lineage>
</organism>
<dbReference type="EMBL" id="JAOPJF010000152">
    <property type="protein sequence ID" value="KAK1138409.1"/>
    <property type="molecule type" value="Genomic_DNA"/>
</dbReference>